<feature type="transmembrane region" description="Helical" evidence="8">
    <location>
        <begin position="127"/>
        <end position="149"/>
    </location>
</feature>
<evidence type="ECO:0000256" key="8">
    <source>
        <dbReference type="RuleBase" id="RU363041"/>
    </source>
</evidence>
<organism evidence="9 10">
    <name type="scientific">Citreimonas salinaria</name>
    <dbReference type="NCBI Taxonomy" id="321339"/>
    <lineage>
        <taxon>Bacteria</taxon>
        <taxon>Pseudomonadati</taxon>
        <taxon>Pseudomonadota</taxon>
        <taxon>Alphaproteobacteria</taxon>
        <taxon>Rhodobacterales</taxon>
        <taxon>Roseobacteraceae</taxon>
        <taxon>Citreimonas</taxon>
    </lineage>
</organism>
<feature type="transmembrane region" description="Helical" evidence="8">
    <location>
        <begin position="93"/>
        <end position="115"/>
    </location>
</feature>
<comment type="similarity">
    <text evidence="2 8">Belongs to the 4-toluene sulfonate uptake permease (TSUP) (TC 2.A.102) family.</text>
</comment>
<sequence length="241" mass="25448">MLLASIVFLAAGTVKGIVGIGLPAMAVGVMSQFVDARTSIALVMFPMITSNAWQVFRGGRIALTMKTYKWFVVVLAVGVWPVTAFAAAVNESIMQGALGIIILVFVVVNGLSLVPPLPMRHDTLCQIAAAATAAVFGGLSAVWAPPILIYLASRGIDKDEFMRASGLLILVGSIPLCVGYAQQGLLTGSLSLASALMIVPSIVGFTVGELLRRRVSPEGFRIVLLTVFAALGLNLLRRTFF</sequence>
<evidence type="ECO:0000256" key="2">
    <source>
        <dbReference type="ARBA" id="ARBA00009142"/>
    </source>
</evidence>
<evidence type="ECO:0000256" key="1">
    <source>
        <dbReference type="ARBA" id="ARBA00004651"/>
    </source>
</evidence>
<feature type="transmembrane region" description="Helical" evidence="8">
    <location>
        <begin position="188"/>
        <end position="207"/>
    </location>
</feature>
<comment type="subcellular location">
    <subcellularLocation>
        <location evidence="1 8">Cell membrane</location>
        <topology evidence="1 8">Multi-pass membrane protein</topology>
    </subcellularLocation>
</comment>
<name>A0A1H3NG39_9RHOB</name>
<dbReference type="Proteomes" id="UP000199286">
    <property type="component" value="Unassembled WGS sequence"/>
</dbReference>
<evidence type="ECO:0000256" key="6">
    <source>
        <dbReference type="ARBA" id="ARBA00022989"/>
    </source>
</evidence>
<feature type="transmembrane region" description="Helical" evidence="8">
    <location>
        <begin position="40"/>
        <end position="56"/>
    </location>
</feature>
<protein>
    <recommendedName>
        <fullName evidence="8">Probable membrane transporter protein</fullName>
    </recommendedName>
</protein>
<dbReference type="STRING" id="321339.SAMN05444340_1241"/>
<dbReference type="PANTHER" id="PTHR30269:SF32">
    <property type="entry name" value="MEMBRANE TRANSPORTER PROTEIN-RELATED"/>
    <property type="match status" value="1"/>
</dbReference>
<dbReference type="EMBL" id="FNPF01000024">
    <property type="protein sequence ID" value="SDY87891.1"/>
    <property type="molecule type" value="Genomic_DNA"/>
</dbReference>
<evidence type="ECO:0000256" key="5">
    <source>
        <dbReference type="ARBA" id="ARBA00022692"/>
    </source>
</evidence>
<dbReference type="GO" id="GO:0005886">
    <property type="term" value="C:plasma membrane"/>
    <property type="evidence" value="ECO:0007669"/>
    <property type="project" value="UniProtKB-SubCell"/>
</dbReference>
<dbReference type="PANTHER" id="PTHR30269">
    <property type="entry name" value="TRANSMEMBRANE PROTEIN YFCA"/>
    <property type="match status" value="1"/>
</dbReference>
<dbReference type="InterPro" id="IPR052017">
    <property type="entry name" value="TSUP"/>
</dbReference>
<proteinExistence type="inferred from homology"/>
<dbReference type="OrthoDB" id="9800873at2"/>
<evidence type="ECO:0000313" key="9">
    <source>
        <dbReference type="EMBL" id="SDY87891.1"/>
    </source>
</evidence>
<evidence type="ECO:0000256" key="7">
    <source>
        <dbReference type="ARBA" id="ARBA00023136"/>
    </source>
</evidence>
<feature type="transmembrane region" description="Helical" evidence="8">
    <location>
        <begin position="219"/>
        <end position="236"/>
    </location>
</feature>
<reference evidence="9 10" key="1">
    <citation type="submission" date="2016-10" db="EMBL/GenBank/DDBJ databases">
        <authorList>
            <person name="de Groot N.N."/>
        </authorList>
    </citation>
    <scope>NUCLEOTIDE SEQUENCE [LARGE SCALE GENOMIC DNA]</scope>
    <source>
        <strain evidence="9 10">DSM 26880</strain>
    </source>
</reference>
<feature type="transmembrane region" description="Helical" evidence="8">
    <location>
        <begin position="68"/>
        <end position="87"/>
    </location>
</feature>
<keyword evidence="6 8" id="KW-1133">Transmembrane helix</keyword>
<keyword evidence="7 8" id="KW-0472">Membrane</keyword>
<evidence type="ECO:0000256" key="4">
    <source>
        <dbReference type="ARBA" id="ARBA00022475"/>
    </source>
</evidence>
<accession>A0A1H3NG39</accession>
<keyword evidence="5 8" id="KW-0812">Transmembrane</keyword>
<dbReference type="InterPro" id="IPR002781">
    <property type="entry name" value="TM_pro_TauE-like"/>
</dbReference>
<keyword evidence="10" id="KW-1185">Reference proteome</keyword>
<evidence type="ECO:0000256" key="3">
    <source>
        <dbReference type="ARBA" id="ARBA00022448"/>
    </source>
</evidence>
<keyword evidence="4 8" id="KW-1003">Cell membrane</keyword>
<gene>
    <name evidence="9" type="ORF">SAMN05444340_1241</name>
</gene>
<feature type="transmembrane region" description="Helical" evidence="8">
    <location>
        <begin position="161"/>
        <end position="181"/>
    </location>
</feature>
<dbReference type="AlphaFoldDB" id="A0A1H3NG39"/>
<keyword evidence="3" id="KW-0813">Transport</keyword>
<dbReference type="Pfam" id="PF01925">
    <property type="entry name" value="TauE"/>
    <property type="match status" value="1"/>
</dbReference>
<evidence type="ECO:0000313" key="10">
    <source>
        <dbReference type="Proteomes" id="UP000199286"/>
    </source>
</evidence>